<dbReference type="PANTHER" id="PTHR32093:SF118">
    <property type="entry name" value="LEUCINE-RICH REPEAT-CONTAINING N-TERMINAL PLANT-TYPE DOMAIN-CONTAINING PROTEIN"/>
    <property type="match status" value="1"/>
</dbReference>
<dbReference type="AlphaFoldDB" id="A0A438DYB5"/>
<proteinExistence type="predicted"/>
<name>A0A438DYB5_VITVI</name>
<evidence type="ECO:0000256" key="1">
    <source>
        <dbReference type="ARBA" id="ARBA00004613"/>
    </source>
</evidence>
<evidence type="ECO:0000256" key="5">
    <source>
        <dbReference type="ARBA" id="ARBA00022737"/>
    </source>
</evidence>
<evidence type="ECO:0000256" key="2">
    <source>
        <dbReference type="ARBA" id="ARBA00022525"/>
    </source>
</evidence>
<reference evidence="8 9" key="1">
    <citation type="journal article" date="2018" name="PLoS Genet.">
        <title>Population sequencing reveals clonal diversity and ancestral inbreeding in the grapevine cultivar Chardonnay.</title>
        <authorList>
            <person name="Roach M.J."/>
            <person name="Johnson D.L."/>
            <person name="Bohlmann J."/>
            <person name="van Vuuren H.J."/>
            <person name="Jones S.J."/>
            <person name="Pretorius I.S."/>
            <person name="Schmidt S.A."/>
            <person name="Borneman A.R."/>
        </authorList>
    </citation>
    <scope>NUCLEOTIDE SEQUENCE [LARGE SCALE GENOMIC DNA]</scope>
    <source>
        <strain evidence="9">cv. Chardonnay</strain>
        <tissue evidence="8">Leaf</tissue>
    </source>
</reference>
<evidence type="ECO:0000256" key="6">
    <source>
        <dbReference type="SAM" id="MobiDB-lite"/>
    </source>
</evidence>
<dbReference type="GO" id="GO:0005576">
    <property type="term" value="C:extracellular region"/>
    <property type="evidence" value="ECO:0007669"/>
    <property type="project" value="UniProtKB-SubCell"/>
</dbReference>
<protein>
    <recommendedName>
        <fullName evidence="10">Leucine-rich repeat-containing N-terminal plant-type domain-containing protein</fullName>
    </recommendedName>
</protein>
<organism evidence="8 9">
    <name type="scientific">Vitis vinifera</name>
    <name type="common">Grape</name>
    <dbReference type="NCBI Taxonomy" id="29760"/>
    <lineage>
        <taxon>Eukaryota</taxon>
        <taxon>Viridiplantae</taxon>
        <taxon>Streptophyta</taxon>
        <taxon>Embryophyta</taxon>
        <taxon>Tracheophyta</taxon>
        <taxon>Spermatophyta</taxon>
        <taxon>Magnoliopsida</taxon>
        <taxon>eudicotyledons</taxon>
        <taxon>Gunneridae</taxon>
        <taxon>Pentapetalae</taxon>
        <taxon>rosids</taxon>
        <taxon>Vitales</taxon>
        <taxon>Vitaceae</taxon>
        <taxon>Viteae</taxon>
        <taxon>Vitis</taxon>
    </lineage>
</organism>
<accession>A0A438DYB5</accession>
<comment type="subcellular location">
    <subcellularLocation>
        <location evidence="1">Secreted</location>
    </subcellularLocation>
</comment>
<feature type="region of interest" description="Disordered" evidence="6">
    <location>
        <begin position="21"/>
        <end position="68"/>
    </location>
</feature>
<dbReference type="EMBL" id="QGNW01001458">
    <property type="protein sequence ID" value="RVW40474.1"/>
    <property type="molecule type" value="Genomic_DNA"/>
</dbReference>
<evidence type="ECO:0000313" key="9">
    <source>
        <dbReference type="Proteomes" id="UP000288805"/>
    </source>
</evidence>
<dbReference type="OMA" id="PIPEVLC"/>
<dbReference type="PANTHER" id="PTHR32093">
    <property type="entry name" value="LEUCINE-RICH REPEAT EXTENSIN-LIKE PROTEIN 3-RELATED"/>
    <property type="match status" value="1"/>
</dbReference>
<dbReference type="SUPFAM" id="SSF52058">
    <property type="entry name" value="L domain-like"/>
    <property type="match status" value="1"/>
</dbReference>
<feature type="signal peptide" evidence="7">
    <location>
        <begin position="1"/>
        <end position="19"/>
    </location>
</feature>
<comment type="caution">
    <text evidence="8">The sequence shown here is derived from an EMBL/GenBank/DDBJ whole genome shotgun (WGS) entry which is preliminary data.</text>
</comment>
<evidence type="ECO:0000256" key="7">
    <source>
        <dbReference type="SAM" id="SignalP"/>
    </source>
</evidence>
<feature type="compositionally biased region" description="Pro residues" evidence="6">
    <location>
        <begin position="25"/>
        <end position="48"/>
    </location>
</feature>
<keyword evidence="3" id="KW-0433">Leucine-rich repeat</keyword>
<keyword evidence="5" id="KW-0677">Repeat</keyword>
<dbReference type="OrthoDB" id="676979at2759"/>
<dbReference type="KEGG" id="vvi:100252217"/>
<evidence type="ECO:0000256" key="3">
    <source>
        <dbReference type="ARBA" id="ARBA00022614"/>
    </source>
</evidence>
<keyword evidence="2" id="KW-0964">Secreted</keyword>
<feature type="chain" id="PRO_5019114940" description="Leucine-rich repeat-containing N-terminal plant-type domain-containing protein" evidence="7">
    <location>
        <begin position="20"/>
        <end position="437"/>
    </location>
</feature>
<feature type="compositionally biased region" description="Low complexity" evidence="6">
    <location>
        <begin position="49"/>
        <end position="59"/>
    </location>
</feature>
<evidence type="ECO:0008006" key="10">
    <source>
        <dbReference type="Google" id="ProtNLM"/>
    </source>
</evidence>
<dbReference type="Pfam" id="PF00560">
    <property type="entry name" value="LRR_1"/>
    <property type="match status" value="1"/>
</dbReference>
<dbReference type="InterPro" id="IPR032675">
    <property type="entry name" value="LRR_dom_sf"/>
</dbReference>
<sequence>MSSSFFIVVITLFILGCQGQNPKRGLPPPQGQYPTRPPPPPRLPPRPRFPSLGGPLLPRQPANRPGPLSNRNLVLFITQELKRNITSDPQNYTGSWVGRNYCLFKGFYCDTVPDKNITGLAGIDFNGARFGGNLNFYRFIRFLPDIAIFHANSNNFSGVIRPNINKLRYFYEIDLSNNGFQGGFPVSVIGALQLTFVDVRFNTYNGPVPPRVFSIQTDVLFINNNNFAQRIPSAFGNTTARYITLANNGFIGSIPQSIGRTWQTLTEVLFLKNRLSGCLPYEIGFLQMATVFDAGFNTLTGPIPQSFACLKKLQLLSLAHNQFYGRIPDSLCRLPNAYNFTLSYNYFNSIGPYCKRLVNIGRLDVRRNCITGLPNQRSAAECTAFYSVSRTCPRPGSFNVITCSNPAASLSSAQVASLQAMAPAPSPVTYKALEPPR</sequence>
<evidence type="ECO:0000313" key="8">
    <source>
        <dbReference type="EMBL" id="RVW40474.1"/>
    </source>
</evidence>
<dbReference type="SMR" id="A0A438DYB5"/>
<dbReference type="InterPro" id="IPR001611">
    <property type="entry name" value="Leu-rich_rpt"/>
</dbReference>
<gene>
    <name evidence="8" type="primary">VvCHDh000399_7</name>
    <name evidence="8" type="ORF">CK203_092327</name>
</gene>
<dbReference type="Gene3D" id="3.80.10.10">
    <property type="entry name" value="Ribonuclease Inhibitor"/>
    <property type="match status" value="1"/>
</dbReference>
<keyword evidence="4 7" id="KW-0732">Signal</keyword>
<dbReference type="InterPro" id="IPR051582">
    <property type="entry name" value="LRR_extensin-like_regulator"/>
</dbReference>
<dbReference type="Proteomes" id="UP000288805">
    <property type="component" value="Unassembled WGS sequence"/>
</dbReference>
<evidence type="ECO:0000256" key="4">
    <source>
        <dbReference type="ARBA" id="ARBA00022729"/>
    </source>
</evidence>